<name>A0ABU8BP88_9RHOB</name>
<dbReference type="PANTHER" id="PTHR30055:SF148">
    <property type="entry name" value="TETR-FAMILY TRANSCRIPTIONAL REGULATOR"/>
    <property type="match status" value="1"/>
</dbReference>
<reference evidence="4" key="1">
    <citation type="submission" date="2024-02" db="EMBL/GenBank/DDBJ databases">
        <title>Genome sequences of strain Gemmobacter sp. JM10B15.</title>
        <authorList>
            <person name="Zhang M."/>
        </authorList>
    </citation>
    <scope>NUCLEOTIDE SEQUENCE</scope>
    <source>
        <strain evidence="4">JM10B15</strain>
    </source>
</reference>
<proteinExistence type="predicted"/>
<dbReference type="InterPro" id="IPR009057">
    <property type="entry name" value="Homeodomain-like_sf"/>
</dbReference>
<dbReference type="PRINTS" id="PR00455">
    <property type="entry name" value="HTHTETR"/>
</dbReference>
<organism evidence="4 5">
    <name type="scientific">Gemmobacter denitrificans</name>
    <dbReference type="NCBI Taxonomy" id="3123040"/>
    <lineage>
        <taxon>Bacteria</taxon>
        <taxon>Pseudomonadati</taxon>
        <taxon>Pseudomonadota</taxon>
        <taxon>Alphaproteobacteria</taxon>
        <taxon>Rhodobacterales</taxon>
        <taxon>Paracoccaceae</taxon>
        <taxon>Gemmobacter</taxon>
    </lineage>
</organism>
<evidence type="ECO:0000259" key="3">
    <source>
        <dbReference type="PROSITE" id="PS50977"/>
    </source>
</evidence>
<protein>
    <submittedName>
        <fullName evidence="4">TetR/AcrR family transcriptional regulator</fullName>
    </submittedName>
</protein>
<feature type="DNA-binding region" description="H-T-H motif" evidence="2">
    <location>
        <begin position="35"/>
        <end position="54"/>
    </location>
</feature>
<dbReference type="RefSeq" id="WP_335417669.1">
    <property type="nucleotide sequence ID" value="NZ_JBALHR010000001.1"/>
</dbReference>
<dbReference type="Proteomes" id="UP001431963">
    <property type="component" value="Unassembled WGS sequence"/>
</dbReference>
<dbReference type="InterPro" id="IPR006311">
    <property type="entry name" value="TAT_signal"/>
</dbReference>
<dbReference type="SUPFAM" id="SSF48498">
    <property type="entry name" value="Tetracyclin repressor-like, C-terminal domain"/>
    <property type="match status" value="1"/>
</dbReference>
<keyword evidence="1 2" id="KW-0238">DNA-binding</keyword>
<sequence length="201" mass="21242">MTEAHRRPKTPDQTRRALLDAAAALVLQQGLAALPLPAICAAAGVTKGAIFHHFGSRAGLIEALSSDLIDRIDQEIETALSCDPGGHGHFTRAYVSCIFAPAGAASPWATLSLAALGDSALAQLWTGWMADRLARHADTDAGLMLELVRLAADGHWLARAQGAPLAAPPEKLRDRLIALTHQAPSQTATPLYAERHDVADL</sequence>
<evidence type="ECO:0000256" key="2">
    <source>
        <dbReference type="PROSITE-ProRule" id="PRU00335"/>
    </source>
</evidence>
<evidence type="ECO:0000313" key="5">
    <source>
        <dbReference type="Proteomes" id="UP001431963"/>
    </source>
</evidence>
<dbReference type="PANTHER" id="PTHR30055">
    <property type="entry name" value="HTH-TYPE TRANSCRIPTIONAL REGULATOR RUTR"/>
    <property type="match status" value="1"/>
</dbReference>
<dbReference type="InterPro" id="IPR041479">
    <property type="entry name" value="TetR_CgmR_C"/>
</dbReference>
<accession>A0ABU8BP88</accession>
<feature type="domain" description="HTH tetR-type" evidence="3">
    <location>
        <begin position="12"/>
        <end position="72"/>
    </location>
</feature>
<dbReference type="InterPro" id="IPR050109">
    <property type="entry name" value="HTH-type_TetR-like_transc_reg"/>
</dbReference>
<dbReference type="Pfam" id="PF17937">
    <property type="entry name" value="TetR_C_28"/>
    <property type="match status" value="1"/>
</dbReference>
<dbReference type="PROSITE" id="PS50977">
    <property type="entry name" value="HTH_TETR_2"/>
    <property type="match status" value="1"/>
</dbReference>
<gene>
    <name evidence="4" type="ORF">V6590_00065</name>
</gene>
<dbReference type="EMBL" id="JBALHR010000001">
    <property type="protein sequence ID" value="MEH7826532.1"/>
    <property type="molecule type" value="Genomic_DNA"/>
</dbReference>
<dbReference type="InterPro" id="IPR001647">
    <property type="entry name" value="HTH_TetR"/>
</dbReference>
<dbReference type="InterPro" id="IPR036271">
    <property type="entry name" value="Tet_transcr_reg_TetR-rel_C_sf"/>
</dbReference>
<dbReference type="SUPFAM" id="SSF46689">
    <property type="entry name" value="Homeodomain-like"/>
    <property type="match status" value="1"/>
</dbReference>
<comment type="caution">
    <text evidence="4">The sequence shown here is derived from an EMBL/GenBank/DDBJ whole genome shotgun (WGS) entry which is preliminary data.</text>
</comment>
<evidence type="ECO:0000256" key="1">
    <source>
        <dbReference type="ARBA" id="ARBA00023125"/>
    </source>
</evidence>
<keyword evidence="5" id="KW-1185">Reference proteome</keyword>
<evidence type="ECO:0000313" key="4">
    <source>
        <dbReference type="EMBL" id="MEH7826532.1"/>
    </source>
</evidence>
<dbReference type="Pfam" id="PF00440">
    <property type="entry name" value="TetR_N"/>
    <property type="match status" value="1"/>
</dbReference>
<dbReference type="PROSITE" id="PS51318">
    <property type="entry name" value="TAT"/>
    <property type="match status" value="1"/>
</dbReference>
<dbReference type="Gene3D" id="1.10.357.10">
    <property type="entry name" value="Tetracycline Repressor, domain 2"/>
    <property type="match status" value="1"/>
</dbReference>